<keyword evidence="2" id="KW-0812">Transmembrane</keyword>
<dbReference type="Gene3D" id="3.10.350.10">
    <property type="entry name" value="LysM domain"/>
    <property type="match status" value="1"/>
</dbReference>
<gene>
    <name evidence="4" type="ORF">COT12_00035</name>
</gene>
<feature type="region of interest" description="Disordered" evidence="1">
    <location>
        <begin position="109"/>
        <end position="128"/>
    </location>
</feature>
<dbReference type="CDD" id="cd00118">
    <property type="entry name" value="LysM"/>
    <property type="match status" value="1"/>
</dbReference>
<dbReference type="InterPro" id="IPR036779">
    <property type="entry name" value="LysM_dom_sf"/>
</dbReference>
<dbReference type="Proteomes" id="UP000229896">
    <property type="component" value="Unassembled WGS sequence"/>
</dbReference>
<dbReference type="PROSITE" id="PS51782">
    <property type="entry name" value="LYSM"/>
    <property type="match status" value="1"/>
</dbReference>
<sequence>MLAKVAVNATNRIKSAKNFIVEQRLVPHFLIVAFGLLVALCNVLVARGANNLYDLIPADPSSQIAIATSISKYTPLISNGSVAVEQAVSKTADPNSGVFIATAKLTSTEVTTPDPKPATQESAGPREKNIYYTVQGGDTLSGLSMRFNVKISSLQFANNLSNIDMIRPGDNLKIPPDGWEPSA</sequence>
<evidence type="ECO:0000313" key="5">
    <source>
        <dbReference type="Proteomes" id="UP000229896"/>
    </source>
</evidence>
<protein>
    <recommendedName>
        <fullName evidence="3">LysM domain-containing protein</fullName>
    </recommendedName>
</protein>
<accession>A0A2M6YD54</accession>
<dbReference type="EMBL" id="PEXI01000002">
    <property type="protein sequence ID" value="PIU24636.1"/>
    <property type="molecule type" value="Genomic_DNA"/>
</dbReference>
<organism evidence="4 5">
    <name type="scientific">Candidatus Berkelbacteria bacterium CG08_land_8_20_14_0_20_39_8</name>
    <dbReference type="NCBI Taxonomy" id="1974511"/>
    <lineage>
        <taxon>Bacteria</taxon>
        <taxon>Candidatus Berkelbacteria</taxon>
    </lineage>
</organism>
<dbReference type="Pfam" id="PF01476">
    <property type="entry name" value="LysM"/>
    <property type="match status" value="1"/>
</dbReference>
<keyword evidence="2" id="KW-0472">Membrane</keyword>
<dbReference type="AlphaFoldDB" id="A0A2M6YD54"/>
<evidence type="ECO:0000256" key="1">
    <source>
        <dbReference type="SAM" id="MobiDB-lite"/>
    </source>
</evidence>
<feature type="transmembrane region" description="Helical" evidence="2">
    <location>
        <begin position="25"/>
        <end position="45"/>
    </location>
</feature>
<feature type="non-terminal residue" evidence="4">
    <location>
        <position position="183"/>
    </location>
</feature>
<evidence type="ECO:0000313" key="4">
    <source>
        <dbReference type="EMBL" id="PIU24636.1"/>
    </source>
</evidence>
<keyword evidence="2" id="KW-1133">Transmembrane helix</keyword>
<dbReference type="SUPFAM" id="SSF54106">
    <property type="entry name" value="LysM domain"/>
    <property type="match status" value="1"/>
</dbReference>
<reference evidence="5" key="1">
    <citation type="submission" date="2017-09" db="EMBL/GenBank/DDBJ databases">
        <title>Depth-based differentiation of microbial function through sediment-hosted aquifers and enrichment of novel symbionts in the deep terrestrial subsurface.</title>
        <authorList>
            <person name="Probst A.J."/>
            <person name="Ladd B."/>
            <person name="Jarett J.K."/>
            <person name="Geller-Mcgrath D.E."/>
            <person name="Sieber C.M.K."/>
            <person name="Emerson J.B."/>
            <person name="Anantharaman K."/>
            <person name="Thomas B.C."/>
            <person name="Malmstrom R."/>
            <person name="Stieglmeier M."/>
            <person name="Klingl A."/>
            <person name="Woyke T."/>
            <person name="Ryan C.M."/>
            <person name="Banfield J.F."/>
        </authorList>
    </citation>
    <scope>NUCLEOTIDE SEQUENCE [LARGE SCALE GENOMIC DNA]</scope>
</reference>
<name>A0A2M6YD54_9BACT</name>
<dbReference type="InterPro" id="IPR018392">
    <property type="entry name" value="LysM"/>
</dbReference>
<evidence type="ECO:0000256" key="2">
    <source>
        <dbReference type="SAM" id="Phobius"/>
    </source>
</evidence>
<evidence type="ECO:0000259" key="3">
    <source>
        <dbReference type="PROSITE" id="PS51782"/>
    </source>
</evidence>
<comment type="caution">
    <text evidence="4">The sequence shown here is derived from an EMBL/GenBank/DDBJ whole genome shotgun (WGS) entry which is preliminary data.</text>
</comment>
<proteinExistence type="predicted"/>
<dbReference type="SMART" id="SM00257">
    <property type="entry name" value="LysM"/>
    <property type="match status" value="1"/>
</dbReference>
<feature type="domain" description="LysM" evidence="3">
    <location>
        <begin position="130"/>
        <end position="174"/>
    </location>
</feature>